<accession>A0AAU7LY74</accession>
<evidence type="ECO:0000313" key="1">
    <source>
        <dbReference type="EMBL" id="XBP71843.1"/>
    </source>
</evidence>
<dbReference type="AlphaFoldDB" id="A0AAU7LY74"/>
<protein>
    <submittedName>
        <fullName evidence="1">Uncharacterized protein</fullName>
    </submittedName>
</protein>
<sequence length="202" mass="22428">MTATLERKAIDDTAFARLEQEGRMLNPLVKGPTAKPGRIGFRGELALRFAPKLADEARPPELLCTQVMAVATVGEAQLPFFAGYLLSFEYLKDVAEVLGDTLSAGGKYFLFCDNIDLSKKYQVPYKGAMFYVLPILESTVYNEMLDLLYLEKNDLKKKDTAGKLDAVANAALKYDITFDTITYAEGLELMGPVRNPNENRPV</sequence>
<name>A0AAU7LY74_9BURK</name>
<proteinExistence type="predicted"/>
<dbReference type="EMBL" id="CP157675">
    <property type="protein sequence ID" value="XBP71843.1"/>
    <property type="molecule type" value="Genomic_DNA"/>
</dbReference>
<reference evidence="1" key="1">
    <citation type="submission" date="2024-05" db="EMBL/GenBank/DDBJ databases">
        <authorList>
            <person name="Bunk B."/>
            <person name="Swiderski J."/>
            <person name="Sproer C."/>
            <person name="Thiel V."/>
        </authorList>
    </citation>
    <scope>NUCLEOTIDE SEQUENCE</scope>
    <source>
        <strain evidence="1">DSM 17735</strain>
    </source>
</reference>
<gene>
    <name evidence="1" type="ORF">ABLV49_08635</name>
</gene>
<dbReference type="RefSeq" id="WP_349281191.1">
    <property type="nucleotide sequence ID" value="NZ_CBCSCU010000004.1"/>
</dbReference>
<organism evidence="1">
    <name type="scientific">Polaromonas hydrogenivorans</name>
    <dbReference type="NCBI Taxonomy" id="335476"/>
    <lineage>
        <taxon>Bacteria</taxon>
        <taxon>Pseudomonadati</taxon>
        <taxon>Pseudomonadota</taxon>
        <taxon>Betaproteobacteria</taxon>
        <taxon>Burkholderiales</taxon>
        <taxon>Comamonadaceae</taxon>
        <taxon>Polaromonas</taxon>
    </lineage>
</organism>